<accession>A0A6J7P6C2</accession>
<dbReference type="AlphaFoldDB" id="A0A6J7P6C2"/>
<keyword evidence="2" id="KW-0812">Transmembrane</keyword>
<evidence type="ECO:0000259" key="3">
    <source>
        <dbReference type="Pfam" id="PF13400"/>
    </source>
</evidence>
<dbReference type="NCBIfam" id="TIGR03816">
    <property type="entry name" value="tadE_like_DECH"/>
    <property type="match status" value="1"/>
</dbReference>
<keyword evidence="2" id="KW-0472">Membrane</keyword>
<protein>
    <submittedName>
        <fullName evidence="4">Unannotated protein</fullName>
    </submittedName>
</protein>
<reference evidence="4" key="1">
    <citation type="submission" date="2020-05" db="EMBL/GenBank/DDBJ databases">
        <authorList>
            <person name="Chiriac C."/>
            <person name="Salcher M."/>
            <person name="Ghai R."/>
            <person name="Kavagutti S V."/>
        </authorList>
    </citation>
    <scope>NUCLEOTIDE SEQUENCE</scope>
</reference>
<feature type="domain" description="Putative Flp pilus-assembly TadG-like N-terminal" evidence="3">
    <location>
        <begin position="15"/>
        <end position="61"/>
    </location>
</feature>
<dbReference type="InterPro" id="IPR021202">
    <property type="entry name" value="Rv3654c-like"/>
</dbReference>
<name>A0A6J7P6C2_9ZZZZ</name>
<dbReference type="EMBL" id="CAFBOZ010000072">
    <property type="protein sequence ID" value="CAB5000966.1"/>
    <property type="molecule type" value="Genomic_DNA"/>
</dbReference>
<keyword evidence="2" id="KW-1133">Transmembrane helix</keyword>
<proteinExistence type="predicted"/>
<dbReference type="InterPro" id="IPR028087">
    <property type="entry name" value="Tad_N"/>
</dbReference>
<feature type="region of interest" description="Disordered" evidence="1">
    <location>
        <begin position="110"/>
        <end position="133"/>
    </location>
</feature>
<dbReference type="Pfam" id="PF13400">
    <property type="entry name" value="Tad"/>
    <property type="match status" value="1"/>
</dbReference>
<evidence type="ECO:0000313" key="4">
    <source>
        <dbReference type="EMBL" id="CAB5000966.1"/>
    </source>
</evidence>
<evidence type="ECO:0000256" key="1">
    <source>
        <dbReference type="SAM" id="MobiDB-lite"/>
    </source>
</evidence>
<evidence type="ECO:0000256" key="2">
    <source>
        <dbReference type="SAM" id="Phobius"/>
    </source>
</evidence>
<sequence>MKALALHDMNNHDDGYATVLAIALSLLLLTLGGAVLAVGDVVLTRQQAGAAADLGALSAASRLLAGAGAADACASAHMVVAMSGAELMGCATDGEDVSLEVRRWPTDSLRPVLSAAGSPDGAVHARARAGPPG</sequence>
<organism evidence="4">
    <name type="scientific">freshwater metagenome</name>
    <dbReference type="NCBI Taxonomy" id="449393"/>
    <lineage>
        <taxon>unclassified sequences</taxon>
        <taxon>metagenomes</taxon>
        <taxon>ecological metagenomes</taxon>
    </lineage>
</organism>
<gene>
    <name evidence="4" type="ORF">UFOPK3992_00636</name>
</gene>
<feature type="transmembrane region" description="Helical" evidence="2">
    <location>
        <begin position="16"/>
        <end position="38"/>
    </location>
</feature>